<dbReference type="PANTHER" id="PTHR34482:SF48">
    <property type="entry name" value="GAG PROTEASE POLYPROTEIN"/>
    <property type="match status" value="1"/>
</dbReference>
<dbReference type="SMART" id="SM00343">
    <property type="entry name" value="ZnF_C2HC"/>
    <property type="match status" value="1"/>
</dbReference>
<keyword evidence="1" id="KW-0863">Zinc-finger</keyword>
<dbReference type="InterPro" id="IPR036875">
    <property type="entry name" value="Znf_CCHC_sf"/>
</dbReference>
<dbReference type="Proteomes" id="UP001324115">
    <property type="component" value="Unassembled WGS sequence"/>
</dbReference>
<dbReference type="Gene3D" id="4.10.60.10">
    <property type="entry name" value="Zinc finger, CCHC-type"/>
    <property type="match status" value="1"/>
</dbReference>
<dbReference type="Pfam" id="PF03732">
    <property type="entry name" value="Retrotrans_gag"/>
    <property type="match status" value="1"/>
</dbReference>
<dbReference type="PANTHER" id="PTHR34482">
    <property type="entry name" value="DNA DAMAGE-INDUCIBLE PROTEIN 1-LIKE"/>
    <property type="match status" value="1"/>
</dbReference>
<keyword evidence="5" id="KW-1185">Reference proteome</keyword>
<dbReference type="GO" id="GO:0003676">
    <property type="term" value="F:nucleic acid binding"/>
    <property type="evidence" value="ECO:0007669"/>
    <property type="project" value="InterPro"/>
</dbReference>
<evidence type="ECO:0000313" key="4">
    <source>
        <dbReference type="EMBL" id="KAK4563696.1"/>
    </source>
</evidence>
<evidence type="ECO:0000256" key="1">
    <source>
        <dbReference type="PROSITE-ProRule" id="PRU00047"/>
    </source>
</evidence>
<dbReference type="AlphaFoldDB" id="A0AAN7E5S0"/>
<dbReference type="GO" id="GO:0008270">
    <property type="term" value="F:zinc ion binding"/>
    <property type="evidence" value="ECO:0007669"/>
    <property type="project" value="UniProtKB-KW"/>
</dbReference>
<feature type="compositionally biased region" description="Basic and acidic residues" evidence="2">
    <location>
        <begin position="203"/>
        <end position="226"/>
    </location>
</feature>
<accession>A0AAN7E5S0</accession>
<dbReference type="EMBL" id="JAXUIC010000011">
    <property type="protein sequence ID" value="KAK4563696.1"/>
    <property type="molecule type" value="Genomic_DNA"/>
</dbReference>
<dbReference type="InterPro" id="IPR005162">
    <property type="entry name" value="Retrotrans_gag_dom"/>
</dbReference>
<dbReference type="InterPro" id="IPR001878">
    <property type="entry name" value="Znf_CCHC"/>
</dbReference>
<evidence type="ECO:0000256" key="2">
    <source>
        <dbReference type="SAM" id="MobiDB-lite"/>
    </source>
</evidence>
<dbReference type="PROSITE" id="PS50158">
    <property type="entry name" value="ZF_CCHC"/>
    <property type="match status" value="1"/>
</dbReference>
<keyword evidence="1" id="KW-0479">Metal-binding</keyword>
<name>A0AAN7E5S0_QUERU</name>
<dbReference type="SUPFAM" id="SSF57756">
    <property type="entry name" value="Retrovirus zinc finger-like domains"/>
    <property type="match status" value="1"/>
</dbReference>
<dbReference type="Pfam" id="PF00098">
    <property type="entry name" value="zf-CCHC"/>
    <property type="match status" value="1"/>
</dbReference>
<feature type="domain" description="CCHC-type" evidence="3">
    <location>
        <begin position="256"/>
        <end position="271"/>
    </location>
</feature>
<feature type="region of interest" description="Disordered" evidence="2">
    <location>
        <begin position="200"/>
        <end position="226"/>
    </location>
</feature>
<protein>
    <recommendedName>
        <fullName evidence="3">CCHC-type domain-containing protein</fullName>
    </recommendedName>
</protein>
<proteinExistence type="predicted"/>
<evidence type="ECO:0000259" key="3">
    <source>
        <dbReference type="PROSITE" id="PS50158"/>
    </source>
</evidence>
<evidence type="ECO:0000313" key="5">
    <source>
        <dbReference type="Proteomes" id="UP001324115"/>
    </source>
</evidence>
<gene>
    <name evidence="4" type="ORF">RGQ29_006014</name>
</gene>
<keyword evidence="1" id="KW-0862">Zinc</keyword>
<comment type="caution">
    <text evidence="4">The sequence shown here is derived from an EMBL/GenBank/DDBJ whole genome shotgun (WGS) entry which is preliminary data.</text>
</comment>
<reference evidence="4 5" key="1">
    <citation type="journal article" date="2023" name="G3 (Bethesda)">
        <title>A haplotype-resolved chromosome-scale genome for Quercus rubra L. provides insights into the genetics of adaptive traits for red oak species.</title>
        <authorList>
            <person name="Kapoor B."/>
            <person name="Jenkins J."/>
            <person name="Schmutz J."/>
            <person name="Zhebentyayeva T."/>
            <person name="Kuelheim C."/>
            <person name="Coggeshall M."/>
            <person name="Heim C."/>
            <person name="Lasky J.R."/>
            <person name="Leites L."/>
            <person name="Islam-Faridi N."/>
            <person name="Romero-Severson J."/>
            <person name="DeLeo V.L."/>
            <person name="Lucas S.M."/>
            <person name="Lazic D."/>
            <person name="Gailing O."/>
            <person name="Carlson J."/>
            <person name="Staton M."/>
        </authorList>
    </citation>
    <scope>NUCLEOTIDE SEQUENCE [LARGE SCALE GENOMIC DNA]</scope>
    <source>
        <strain evidence="4">Pseudo-F2</strain>
    </source>
</reference>
<sequence>MPPRNSTPSGLEPKSESLEGVLSAIRSLAEVVEKHVSTSGTVKPKDAEIEGCTIEQFRKLGPPSFLGNPDPTEAESWIMQMEKIFDVIGCTEVQKVSFASFMLKGEAEHWWRSTKKTVPLEEDEILTWTVFLDAFYEKYFPESVRDEKEVEFMELIQGNKTVLQYEAKFTELSRFAPHIVADDVVEKECEDYQRIRSQNNKRPKTEGFHRGNEHSKPFKKKTTTEPETKMVQQVIEVCQKCGKKHKGVCYRESGACFKCGQMGHRIKDCPSMKSELVAKPTEVKRRPKVQGRVFAITEQDTKASKSVVTGTIPIFSHTA</sequence>
<organism evidence="4 5">
    <name type="scientific">Quercus rubra</name>
    <name type="common">Northern red oak</name>
    <name type="synonym">Quercus borealis</name>
    <dbReference type="NCBI Taxonomy" id="3512"/>
    <lineage>
        <taxon>Eukaryota</taxon>
        <taxon>Viridiplantae</taxon>
        <taxon>Streptophyta</taxon>
        <taxon>Embryophyta</taxon>
        <taxon>Tracheophyta</taxon>
        <taxon>Spermatophyta</taxon>
        <taxon>Magnoliopsida</taxon>
        <taxon>eudicotyledons</taxon>
        <taxon>Gunneridae</taxon>
        <taxon>Pentapetalae</taxon>
        <taxon>rosids</taxon>
        <taxon>fabids</taxon>
        <taxon>Fagales</taxon>
        <taxon>Fagaceae</taxon>
        <taxon>Quercus</taxon>
    </lineage>
</organism>